<feature type="compositionally biased region" description="Low complexity" evidence="1">
    <location>
        <begin position="31"/>
        <end position="40"/>
    </location>
</feature>
<evidence type="ECO:0000313" key="4">
    <source>
        <dbReference type="Proteomes" id="UP000663854"/>
    </source>
</evidence>
<dbReference type="Proteomes" id="UP000663854">
    <property type="component" value="Unassembled WGS sequence"/>
</dbReference>
<dbReference type="PANTHER" id="PTHR46579">
    <property type="entry name" value="F5/8 TYPE C DOMAIN-CONTAINING PROTEIN-RELATED"/>
    <property type="match status" value="1"/>
</dbReference>
<dbReference type="AlphaFoldDB" id="A0A814YYV5"/>
<name>A0A814YYV5_9BILA</name>
<reference evidence="2" key="1">
    <citation type="submission" date="2021-02" db="EMBL/GenBank/DDBJ databases">
        <authorList>
            <person name="Nowell W R."/>
        </authorList>
    </citation>
    <scope>NUCLEOTIDE SEQUENCE</scope>
</reference>
<evidence type="ECO:0000256" key="1">
    <source>
        <dbReference type="SAM" id="MobiDB-lite"/>
    </source>
</evidence>
<dbReference type="EMBL" id="CAJNOH010001622">
    <property type="protein sequence ID" value="CAF1235889.1"/>
    <property type="molecule type" value="Genomic_DNA"/>
</dbReference>
<dbReference type="EMBL" id="CAJNOL010002635">
    <property type="protein sequence ID" value="CAF1518096.1"/>
    <property type="molecule type" value="Genomic_DNA"/>
</dbReference>
<evidence type="ECO:0000313" key="3">
    <source>
        <dbReference type="EMBL" id="CAF1518096.1"/>
    </source>
</evidence>
<organism evidence="2 4">
    <name type="scientific">Rotaria sordida</name>
    <dbReference type="NCBI Taxonomy" id="392033"/>
    <lineage>
        <taxon>Eukaryota</taxon>
        <taxon>Metazoa</taxon>
        <taxon>Spiralia</taxon>
        <taxon>Gnathifera</taxon>
        <taxon>Rotifera</taxon>
        <taxon>Eurotatoria</taxon>
        <taxon>Bdelloidea</taxon>
        <taxon>Philodinida</taxon>
        <taxon>Philodinidae</taxon>
        <taxon>Rotaria</taxon>
    </lineage>
</organism>
<dbReference type="PANTHER" id="PTHR46579:SF1">
    <property type="entry name" value="F5_8 TYPE C DOMAIN-CONTAINING PROTEIN"/>
    <property type="match status" value="1"/>
</dbReference>
<sequence length="690" mass="79250">MSNSPGIYSNRVLQQTLNREKRKINYQHVISSDSDSDSNSTIHQHHDNENDLTDNKGPIATHHLTDKFLEENYVPDNYDSIDSDTGNLIPYDSSPPLYEYATITTNEAVNRLMQFFIKLNFDKNKVIKIMRLIKSILPSPSKLPTMFRQILRIYGKIPSSIEKLYCNNCFTLITRKNGQHYCNNTSCRFRNSQLSKKEVTEVVIVNVREKLQSIIKRNFSLFTGREKLFPSFDIPSGECYGIITKQTAHPITLVIHADGAPLIRSTKSALWPCSSAIVELPPPVREYQSNILTLGLWVSAIKPNVNLFLEGIIEQLLDLSNHGTSIFVHEHEFTINVKTQYFVSDLPAKSLFMKTINFNGYFARTNCITEGVLYNKQIIYPYASNNYRPRTHDEFIITANQVEQNLTVGGKRCTSISGVKGLSSLLKIFHYPVDIIYDYMHLVCLNHVPTLMKRFTEIISKDAVIEIDSVLKRIKIPYEVNVKSIFSIKSVQDWKAKHVRLFILNLGLPIMTQHFPISYASHFSIYCLFIKILHCPKSLEEIQLADKLIHYYCKTSSSIYDKKIELYSLHAHLHLPAQVRNEPSKYSIVESKRLIGIDEHGYGTIKELGKSYGVHVEQTGTQEAIERYGHMLEKALQSRMHEDIPSDCEEWMLKNEKENRGKHSTTATISSSKSPLNQQLSCEYRRSFFK</sequence>
<keyword evidence="5" id="KW-1185">Reference proteome</keyword>
<protein>
    <submittedName>
        <fullName evidence="2">Uncharacterized protein</fullName>
    </submittedName>
</protein>
<comment type="caution">
    <text evidence="2">The sequence shown here is derived from an EMBL/GenBank/DDBJ whole genome shotgun (WGS) entry which is preliminary data.</text>
</comment>
<evidence type="ECO:0000313" key="2">
    <source>
        <dbReference type="EMBL" id="CAF1235889.1"/>
    </source>
</evidence>
<accession>A0A814YYV5</accession>
<dbReference type="Proteomes" id="UP000663870">
    <property type="component" value="Unassembled WGS sequence"/>
</dbReference>
<feature type="region of interest" description="Disordered" evidence="1">
    <location>
        <begin position="30"/>
        <end position="57"/>
    </location>
</feature>
<proteinExistence type="predicted"/>
<evidence type="ECO:0000313" key="5">
    <source>
        <dbReference type="Proteomes" id="UP000663870"/>
    </source>
</evidence>
<gene>
    <name evidence="3" type="ORF">JXQ802_LOCUS41400</name>
    <name evidence="2" type="ORF">PYM288_LOCUS26622</name>
</gene>